<keyword evidence="2" id="KW-0812">Transmembrane</keyword>
<name>A0AAC8TI17_9BACT</name>
<evidence type="ECO:0000256" key="1">
    <source>
        <dbReference type="SAM" id="MobiDB-lite"/>
    </source>
</evidence>
<dbReference type="RefSeq" id="WP_047860009.1">
    <property type="nucleotide sequence ID" value="NZ_CP011509.1"/>
</dbReference>
<feature type="transmembrane region" description="Helical" evidence="2">
    <location>
        <begin position="111"/>
        <end position="132"/>
    </location>
</feature>
<evidence type="ECO:0000313" key="4">
    <source>
        <dbReference type="EMBL" id="REG31879.1"/>
    </source>
</evidence>
<feature type="transmembrane region" description="Helical" evidence="2">
    <location>
        <begin position="359"/>
        <end position="378"/>
    </location>
</feature>
<organism evidence="3 5">
    <name type="scientific">Archangium gephyra</name>
    <dbReference type="NCBI Taxonomy" id="48"/>
    <lineage>
        <taxon>Bacteria</taxon>
        <taxon>Pseudomonadati</taxon>
        <taxon>Myxococcota</taxon>
        <taxon>Myxococcia</taxon>
        <taxon>Myxococcales</taxon>
        <taxon>Cystobacterineae</taxon>
        <taxon>Archangiaceae</taxon>
        <taxon>Archangium</taxon>
    </lineage>
</organism>
<accession>A0AAC8TI17</accession>
<keyword evidence="6" id="KW-1185">Reference proteome</keyword>
<dbReference type="KEGG" id="age:AA314_08453"/>
<protein>
    <submittedName>
        <fullName evidence="3">TPR repeat-containing protein</fullName>
    </submittedName>
</protein>
<evidence type="ECO:0000313" key="6">
    <source>
        <dbReference type="Proteomes" id="UP000256345"/>
    </source>
</evidence>
<feature type="transmembrane region" description="Helical" evidence="2">
    <location>
        <begin position="139"/>
        <end position="160"/>
    </location>
</feature>
<sequence>MDDSSSKRWFDSPRALWACLAVALVMGLSTLGIGFALDDNLHLLMFEGRWPLGSPMDLFRFAGGDAEGMRRIVQEGPYPWWTLPELKIAFWRPLASALETLDYRLFGRNAVGYHVHSVLWYLGVVALFGALLRRLIPGSLAVLALLLFAVDDAHLMPVGWISNRNALVSTALALVGLWMHLEWREAGKRWALPVSLLVLAVSLTAGESALGVFAYVLAYELSGARGTVAERLRAVAPAAVLAVAYLGVYKALGYGAYGSAMYLDPVAEPGRYLEAALGRVPALIGGLLGVPVDLWGILLASRPALVGLGLAGLAVFVVLVRSAWPGLSEEERRHGRWLSVGALLSLLPVTSSMPMGRLLFVPSLGASVLLAVVLRHAWRSRARGWRPRGVAVAGAVLALFHLVLAPLSWPVLSMAIRQLGTGSVELAQKVRGELDPARIASQRVVVLEARDIGVLLYLPVHWALQGQALPRSWWPLAMVQESPIVTRTGPNSLALELPQGGHFLATEAEQTLRSPEHMLKQGEQVKLEGMQVTVLAADAQGPTRLGFEFDVPLEDPSLVFLHWREGTLRRLTPPPEGTRVDLSAVAGGPEARPL</sequence>
<evidence type="ECO:0000313" key="3">
    <source>
        <dbReference type="EMBL" id="AKJ06827.1"/>
    </source>
</evidence>
<evidence type="ECO:0000313" key="5">
    <source>
        <dbReference type="Proteomes" id="UP000035579"/>
    </source>
</evidence>
<evidence type="ECO:0000256" key="2">
    <source>
        <dbReference type="SAM" id="Phobius"/>
    </source>
</evidence>
<feature type="transmembrane region" description="Helical" evidence="2">
    <location>
        <begin position="238"/>
        <end position="257"/>
    </location>
</feature>
<dbReference type="AlphaFoldDB" id="A0AAC8TI17"/>
<feature type="transmembrane region" description="Helical" evidence="2">
    <location>
        <begin position="166"/>
        <end position="183"/>
    </location>
</feature>
<reference evidence="3 5" key="1">
    <citation type="submission" date="2015-05" db="EMBL/GenBank/DDBJ databases">
        <title>Genome assembly of Archangium gephyra DSM 2261.</title>
        <authorList>
            <person name="Sharma G."/>
            <person name="Subramanian S."/>
        </authorList>
    </citation>
    <scope>NUCLEOTIDE SEQUENCE [LARGE SCALE GENOMIC DNA]</scope>
    <source>
        <strain evidence="3 5">DSM 2261</strain>
    </source>
</reference>
<dbReference type="Proteomes" id="UP000256345">
    <property type="component" value="Unassembled WGS sequence"/>
</dbReference>
<feature type="transmembrane region" description="Helical" evidence="2">
    <location>
        <begin position="15"/>
        <end position="37"/>
    </location>
</feature>
<feature type="region of interest" description="Disordered" evidence="1">
    <location>
        <begin position="570"/>
        <end position="594"/>
    </location>
</feature>
<gene>
    <name evidence="3" type="ORF">AA314_08453</name>
    <name evidence="4" type="ORF">ATI61_105206</name>
</gene>
<dbReference type="EMBL" id="CP011509">
    <property type="protein sequence ID" value="AKJ06827.1"/>
    <property type="molecule type" value="Genomic_DNA"/>
</dbReference>
<keyword evidence="2" id="KW-0472">Membrane</keyword>
<dbReference type="Proteomes" id="UP000035579">
    <property type="component" value="Chromosome"/>
</dbReference>
<proteinExistence type="predicted"/>
<dbReference type="EMBL" id="QUMU01000005">
    <property type="protein sequence ID" value="REG31879.1"/>
    <property type="molecule type" value="Genomic_DNA"/>
</dbReference>
<feature type="transmembrane region" description="Helical" evidence="2">
    <location>
        <begin position="304"/>
        <end position="324"/>
    </location>
</feature>
<feature type="transmembrane region" description="Helical" evidence="2">
    <location>
        <begin position="190"/>
        <end position="218"/>
    </location>
</feature>
<feature type="transmembrane region" description="Helical" evidence="2">
    <location>
        <begin position="390"/>
        <end position="409"/>
    </location>
</feature>
<reference evidence="4 6" key="2">
    <citation type="submission" date="2018-08" db="EMBL/GenBank/DDBJ databases">
        <title>Genomic Encyclopedia of Archaeal and Bacterial Type Strains, Phase II (KMG-II): from individual species to whole genera.</title>
        <authorList>
            <person name="Goeker M."/>
        </authorList>
    </citation>
    <scope>NUCLEOTIDE SEQUENCE [LARGE SCALE GENOMIC DNA]</scope>
    <source>
        <strain evidence="4 6">DSM 2261</strain>
    </source>
</reference>
<feature type="transmembrane region" description="Helical" evidence="2">
    <location>
        <begin position="277"/>
        <end position="298"/>
    </location>
</feature>
<keyword evidence="2" id="KW-1133">Transmembrane helix</keyword>